<evidence type="ECO:0000313" key="2">
    <source>
        <dbReference type="Proteomes" id="UP001595824"/>
    </source>
</evidence>
<organism evidence="1 2">
    <name type="scientific">Streptomyces andamanensis</name>
    <dbReference type="NCBI Taxonomy" id="1565035"/>
    <lineage>
        <taxon>Bacteria</taxon>
        <taxon>Bacillati</taxon>
        <taxon>Actinomycetota</taxon>
        <taxon>Actinomycetes</taxon>
        <taxon>Kitasatosporales</taxon>
        <taxon>Streptomycetaceae</taxon>
        <taxon>Streptomyces</taxon>
    </lineage>
</organism>
<keyword evidence="2" id="KW-1185">Reference proteome</keyword>
<reference evidence="2" key="1">
    <citation type="journal article" date="2019" name="Int. J. Syst. Evol. Microbiol.">
        <title>The Global Catalogue of Microorganisms (GCM) 10K type strain sequencing project: providing services to taxonomists for standard genome sequencing and annotation.</title>
        <authorList>
            <consortium name="The Broad Institute Genomics Platform"/>
            <consortium name="The Broad Institute Genome Sequencing Center for Infectious Disease"/>
            <person name="Wu L."/>
            <person name="Ma J."/>
        </authorList>
    </citation>
    <scope>NUCLEOTIDE SEQUENCE [LARGE SCALE GENOMIC DNA]</scope>
    <source>
        <strain evidence="2">PCU 347</strain>
    </source>
</reference>
<dbReference type="RefSeq" id="WP_158679200.1">
    <property type="nucleotide sequence ID" value="NZ_JBHSDP010000022.1"/>
</dbReference>
<dbReference type="NCBIfam" id="NF038372">
    <property type="entry name" value="tryptorubin_fam"/>
    <property type="match status" value="1"/>
</dbReference>
<evidence type="ECO:0000313" key="1">
    <source>
        <dbReference type="EMBL" id="MFC4330396.1"/>
    </source>
</evidence>
<proteinExistence type="predicted"/>
<comment type="caution">
    <text evidence="1">The sequence shown here is derived from an EMBL/GenBank/DDBJ whole genome shotgun (WGS) entry which is preliminary data.</text>
</comment>
<dbReference type="Proteomes" id="UP001595824">
    <property type="component" value="Unassembled WGS sequence"/>
</dbReference>
<protein>
    <submittedName>
        <fullName evidence="1">Tryptorubin family RiPP</fullName>
    </submittedName>
</protein>
<name>A0ABV8TIE0_9ACTN</name>
<dbReference type="EMBL" id="JBHSDP010000022">
    <property type="protein sequence ID" value="MFC4330396.1"/>
    <property type="molecule type" value="Genomic_DNA"/>
</dbReference>
<accession>A0ABV8TIE0</accession>
<gene>
    <name evidence="1" type="ORF">ACFPC0_21950</name>
</gene>
<sequence>MIFTGSPDPGHGASRATPNRKESAMKLLFAVRNKVSARKSLKASAWYIWY</sequence>